<keyword evidence="3" id="KW-1185">Reference proteome</keyword>
<feature type="compositionally biased region" description="Polar residues" evidence="1">
    <location>
        <begin position="91"/>
        <end position="104"/>
    </location>
</feature>
<dbReference type="PANTHER" id="PTHR34661:SF3">
    <property type="entry name" value="INCREASED DNA METHYLATION 2"/>
    <property type="match status" value="1"/>
</dbReference>
<reference evidence="2" key="2">
    <citation type="submission" date="2023-06" db="EMBL/GenBank/DDBJ databases">
        <authorList>
            <person name="Ma L."/>
            <person name="Liu K.-W."/>
            <person name="Li Z."/>
            <person name="Hsiao Y.-Y."/>
            <person name="Qi Y."/>
            <person name="Fu T."/>
            <person name="Tang G."/>
            <person name="Zhang D."/>
            <person name="Sun W.-H."/>
            <person name="Liu D.-K."/>
            <person name="Li Y."/>
            <person name="Chen G.-Z."/>
            <person name="Liu X.-D."/>
            <person name="Liao X.-Y."/>
            <person name="Jiang Y.-T."/>
            <person name="Yu X."/>
            <person name="Hao Y."/>
            <person name="Huang J."/>
            <person name="Zhao X.-W."/>
            <person name="Ke S."/>
            <person name="Chen Y.-Y."/>
            <person name="Wu W.-L."/>
            <person name="Hsu J.-L."/>
            <person name="Lin Y.-F."/>
            <person name="Huang M.-D."/>
            <person name="Li C.-Y."/>
            <person name="Huang L."/>
            <person name="Wang Z.-W."/>
            <person name="Zhao X."/>
            <person name="Zhong W.-Y."/>
            <person name="Peng D.-H."/>
            <person name="Ahmad S."/>
            <person name="Lan S."/>
            <person name="Zhang J.-S."/>
            <person name="Tsai W.-C."/>
            <person name="Van De Peer Y."/>
            <person name="Liu Z.-J."/>
        </authorList>
    </citation>
    <scope>NUCLEOTIDE SEQUENCE</scope>
    <source>
        <strain evidence="2">CP</strain>
        <tissue evidence="2">Leaves</tissue>
    </source>
</reference>
<dbReference type="GO" id="GO:0005634">
    <property type="term" value="C:nucleus"/>
    <property type="evidence" value="ECO:0007669"/>
    <property type="project" value="TreeGrafter"/>
</dbReference>
<dbReference type="PANTHER" id="PTHR34661">
    <property type="entry name" value="INCREASED DNA METHYLATION 3"/>
    <property type="match status" value="1"/>
</dbReference>
<dbReference type="InterPro" id="IPR039321">
    <property type="entry name" value="IDM2/3-like"/>
</dbReference>
<reference evidence="2" key="1">
    <citation type="journal article" date="2023" name="Nat. Commun.">
        <title>Diploid and tetraploid genomes of Acorus and the evolution of monocots.</title>
        <authorList>
            <person name="Ma L."/>
            <person name="Liu K.W."/>
            <person name="Li Z."/>
            <person name="Hsiao Y.Y."/>
            <person name="Qi Y."/>
            <person name="Fu T."/>
            <person name="Tang G.D."/>
            <person name="Zhang D."/>
            <person name="Sun W.H."/>
            <person name="Liu D.K."/>
            <person name="Li Y."/>
            <person name="Chen G.Z."/>
            <person name="Liu X.D."/>
            <person name="Liao X.Y."/>
            <person name="Jiang Y.T."/>
            <person name="Yu X."/>
            <person name="Hao Y."/>
            <person name="Huang J."/>
            <person name="Zhao X.W."/>
            <person name="Ke S."/>
            <person name="Chen Y.Y."/>
            <person name="Wu W.L."/>
            <person name="Hsu J.L."/>
            <person name="Lin Y.F."/>
            <person name="Huang M.D."/>
            <person name="Li C.Y."/>
            <person name="Huang L."/>
            <person name="Wang Z.W."/>
            <person name="Zhao X."/>
            <person name="Zhong W.Y."/>
            <person name="Peng D.H."/>
            <person name="Ahmad S."/>
            <person name="Lan S."/>
            <person name="Zhang J.S."/>
            <person name="Tsai W.C."/>
            <person name="Van de Peer Y."/>
            <person name="Liu Z.J."/>
        </authorList>
    </citation>
    <scope>NUCLEOTIDE SEQUENCE</scope>
    <source>
        <strain evidence="2">CP</strain>
    </source>
</reference>
<organism evidence="2 3">
    <name type="scientific">Acorus calamus</name>
    <name type="common">Sweet flag</name>
    <dbReference type="NCBI Taxonomy" id="4465"/>
    <lineage>
        <taxon>Eukaryota</taxon>
        <taxon>Viridiplantae</taxon>
        <taxon>Streptophyta</taxon>
        <taxon>Embryophyta</taxon>
        <taxon>Tracheophyta</taxon>
        <taxon>Spermatophyta</taxon>
        <taxon>Magnoliopsida</taxon>
        <taxon>Liliopsida</taxon>
        <taxon>Acoraceae</taxon>
        <taxon>Acorus</taxon>
    </lineage>
</organism>
<feature type="compositionally biased region" description="Basic and acidic residues" evidence="1">
    <location>
        <begin position="1"/>
        <end position="13"/>
    </location>
</feature>
<accession>A0AAV9EJA1</accession>
<dbReference type="CDD" id="cd06464">
    <property type="entry name" value="ACD_sHsps-like"/>
    <property type="match status" value="1"/>
</dbReference>
<gene>
    <name evidence="2" type="ORF">QJS10_CPA06g01694</name>
</gene>
<protein>
    <submittedName>
        <fullName evidence="2">Uncharacterized protein</fullName>
    </submittedName>
</protein>
<feature type="region of interest" description="Disordered" evidence="1">
    <location>
        <begin position="1"/>
        <end position="136"/>
    </location>
</feature>
<dbReference type="EMBL" id="JAUJYO010000006">
    <property type="protein sequence ID" value="KAK1313790.1"/>
    <property type="molecule type" value="Genomic_DNA"/>
</dbReference>
<evidence type="ECO:0000313" key="3">
    <source>
        <dbReference type="Proteomes" id="UP001180020"/>
    </source>
</evidence>
<sequence>MRKSRDCPDRKSFSADMSQNPDKEGGTGSSTSSQQRHPNPSDPNVFTRRRTTFTETTQFQASPSNAAPQNRALPRTDEQPFRLPSSPPTMPTQWNSISSNQAINFGSMPPMAPGPSNSSRSSQHIRTSSQNSANPSMSGVLVVAPISYRDPNGSGGIIRFPSAPPPPTKTTTRAHRAKNSSARANARSATASARTVVLALPAPNHYPNHSRMRGVRETGKSDPVSVTVAFPPPTTHSSGLTPQAAAIKASAVTVVSSPPPVTECEAAPQAVVVGSSSRSGAVDPVGATAAENLPMKGTASSGGEAEIDVEICETLDAFYFRVPVPGVERVAGRFGCEIDMSGKVRIHGHVKASNKRIRMNCDEGTQYVQSDEHFKPVGDTIFKPGPFEHSFLLPGLVDPRKFTGHFSDEGIFEAFVMKYKED</sequence>
<feature type="compositionally biased region" description="Low complexity" evidence="1">
    <location>
        <begin position="116"/>
        <end position="130"/>
    </location>
</feature>
<feature type="region of interest" description="Disordered" evidence="1">
    <location>
        <begin position="157"/>
        <end position="190"/>
    </location>
</feature>
<feature type="compositionally biased region" description="Low complexity" evidence="1">
    <location>
        <begin position="179"/>
        <end position="190"/>
    </location>
</feature>
<name>A0AAV9EJA1_ACOCL</name>
<evidence type="ECO:0000313" key="2">
    <source>
        <dbReference type="EMBL" id="KAK1313790.1"/>
    </source>
</evidence>
<dbReference type="Proteomes" id="UP001180020">
    <property type="component" value="Unassembled WGS sequence"/>
</dbReference>
<dbReference type="AlphaFoldDB" id="A0AAV9EJA1"/>
<proteinExistence type="predicted"/>
<comment type="caution">
    <text evidence="2">The sequence shown here is derived from an EMBL/GenBank/DDBJ whole genome shotgun (WGS) entry which is preliminary data.</text>
</comment>
<feature type="compositionally biased region" description="Polar residues" evidence="1">
    <location>
        <begin position="34"/>
        <end position="44"/>
    </location>
</feature>
<evidence type="ECO:0000256" key="1">
    <source>
        <dbReference type="SAM" id="MobiDB-lite"/>
    </source>
</evidence>